<dbReference type="PANTHER" id="PTHR37019:SF2">
    <property type="entry name" value="EXPERA DOMAIN-CONTAINING PROTEIN"/>
    <property type="match status" value="1"/>
</dbReference>
<dbReference type="Pfam" id="PF24803">
    <property type="entry name" value="DUF7704"/>
    <property type="match status" value="1"/>
</dbReference>
<dbReference type="OrthoDB" id="2937326at2759"/>
<reference evidence="4" key="1">
    <citation type="submission" date="2020-06" db="EMBL/GenBank/DDBJ databases">
        <title>A chromosome-scale genome assembly of Talaromyces rugulosus W13939.</title>
        <authorList>
            <person name="Wang B."/>
            <person name="Guo L."/>
            <person name="Ye K."/>
            <person name="Wang L."/>
        </authorList>
    </citation>
    <scope>NUCLEOTIDE SEQUENCE [LARGE SCALE GENOMIC DNA]</scope>
    <source>
        <strain evidence="4">W13939</strain>
    </source>
</reference>
<dbReference type="Proteomes" id="UP000509510">
    <property type="component" value="Chromosome VI"/>
</dbReference>
<keyword evidence="1" id="KW-0812">Transmembrane</keyword>
<dbReference type="AlphaFoldDB" id="A0A7H8RH46"/>
<dbReference type="PANTHER" id="PTHR37019">
    <property type="entry name" value="CHROMOSOME 1, WHOLE GENOME SHOTGUN SEQUENCE"/>
    <property type="match status" value="1"/>
</dbReference>
<accession>A0A7H8RH46</accession>
<evidence type="ECO:0000313" key="4">
    <source>
        <dbReference type="Proteomes" id="UP000509510"/>
    </source>
</evidence>
<keyword evidence="4" id="KW-1185">Reference proteome</keyword>
<dbReference type="GeneID" id="55998554"/>
<proteinExistence type="predicted"/>
<protein>
    <recommendedName>
        <fullName evidence="2">DUF7704 domain-containing protein</fullName>
    </recommendedName>
</protein>
<feature type="transmembrane region" description="Helical" evidence="1">
    <location>
        <begin position="199"/>
        <end position="219"/>
    </location>
</feature>
<name>A0A7H8RH46_TALRU</name>
<dbReference type="InterPro" id="IPR056121">
    <property type="entry name" value="DUF7704"/>
</dbReference>
<gene>
    <name evidence="3" type="ORF">TRUGW13939_11075</name>
</gene>
<evidence type="ECO:0000313" key="3">
    <source>
        <dbReference type="EMBL" id="QKX63903.1"/>
    </source>
</evidence>
<dbReference type="RefSeq" id="XP_035350077.1">
    <property type="nucleotide sequence ID" value="XM_035494184.1"/>
</dbReference>
<keyword evidence="1" id="KW-0472">Membrane</keyword>
<organism evidence="3 4">
    <name type="scientific">Talaromyces rugulosus</name>
    <name type="common">Penicillium rugulosum</name>
    <dbReference type="NCBI Taxonomy" id="121627"/>
    <lineage>
        <taxon>Eukaryota</taxon>
        <taxon>Fungi</taxon>
        <taxon>Dikarya</taxon>
        <taxon>Ascomycota</taxon>
        <taxon>Pezizomycotina</taxon>
        <taxon>Eurotiomycetes</taxon>
        <taxon>Eurotiomycetidae</taxon>
        <taxon>Eurotiales</taxon>
        <taxon>Trichocomaceae</taxon>
        <taxon>Talaromyces</taxon>
        <taxon>Talaromyces sect. Islandici</taxon>
    </lineage>
</organism>
<keyword evidence="1" id="KW-1133">Transmembrane helix</keyword>
<evidence type="ECO:0000256" key="1">
    <source>
        <dbReference type="SAM" id="Phobius"/>
    </source>
</evidence>
<dbReference type="KEGG" id="trg:TRUGW13939_11075"/>
<dbReference type="EMBL" id="CP055903">
    <property type="protein sequence ID" value="QKX63903.1"/>
    <property type="molecule type" value="Genomic_DNA"/>
</dbReference>
<sequence>MAERPSERINGEILPVVGWVETDCGGRDESVIEVGRREPEREQPARAAKSPSALARMKLTTTTEPCILYLFCQFGPLPIVYIDVAGLRLTEYQENADAISDMAVHPLRSRRASLYVSIPSMFQLPHSNVKAIAGFLAPLLDTDNFIAGQSSLANPPQLPHHPSTLALNYQLANIYGLVGMLAFGVIYGTSERHVLRNAVIALAIADVGHVYATFAAMGLEPFLDVASWTAVSWGNIGFTGFLFVNRVAYLLGVFGSGAATTGESDKGKKRT</sequence>
<feature type="transmembrane region" description="Helical" evidence="1">
    <location>
        <begin position="167"/>
        <end position="187"/>
    </location>
</feature>
<evidence type="ECO:0000259" key="2">
    <source>
        <dbReference type="Pfam" id="PF24803"/>
    </source>
</evidence>
<feature type="domain" description="DUF7704" evidence="2">
    <location>
        <begin position="129"/>
        <end position="255"/>
    </location>
</feature>